<reference evidence="1" key="1">
    <citation type="submission" date="2023-01" db="EMBL/GenBank/DDBJ databases">
        <title>Genome assembly of the deep-sea coral Lophelia pertusa.</title>
        <authorList>
            <person name="Herrera S."/>
            <person name="Cordes E."/>
        </authorList>
    </citation>
    <scope>NUCLEOTIDE SEQUENCE</scope>
    <source>
        <strain evidence="1">USNM1676648</strain>
        <tissue evidence="1">Polyp</tissue>
    </source>
</reference>
<dbReference type="EMBL" id="MU825405">
    <property type="protein sequence ID" value="KAJ7391538.1"/>
    <property type="molecule type" value="Genomic_DNA"/>
</dbReference>
<proteinExistence type="predicted"/>
<dbReference type="AlphaFoldDB" id="A0A9X0A257"/>
<gene>
    <name evidence="1" type="ORF">OS493_017232</name>
</gene>
<protein>
    <submittedName>
        <fullName evidence="1">Uncharacterized protein</fullName>
    </submittedName>
</protein>
<sequence length="311" mass="35913">MEVESENTLSTNVFGEVLDEAIQEYTGDYNSRFSPYGYMMDEAGAFWYSIANVHGEEDFQRSVNFEKQFDFTVVRHEKTRVGEDVKSEFKFLCDSLQKAETPLVFEKASERILVFARNHPHLQSWWNWWQKRHGHVFRAFKPLHNVPKTNHAEIGHSLWVKIGAVNLPLIDACREDVAESVKLAAAMRAYGSGVFKGGEGSSSADLRKRRYAEQKKRADAYIDELNYFSQSTAATTSRETDGFIDPASSRRHDPTEVSVCSRELLLLKRWHKYSPALAHCRKTYQHFRKFVTHSLEADLQLHRVQQLDAMN</sequence>
<dbReference type="Proteomes" id="UP001163046">
    <property type="component" value="Unassembled WGS sequence"/>
</dbReference>
<evidence type="ECO:0000313" key="1">
    <source>
        <dbReference type="EMBL" id="KAJ7391538.1"/>
    </source>
</evidence>
<comment type="caution">
    <text evidence="1">The sequence shown here is derived from an EMBL/GenBank/DDBJ whole genome shotgun (WGS) entry which is preliminary data.</text>
</comment>
<dbReference type="OrthoDB" id="10459393at2759"/>
<organism evidence="1 2">
    <name type="scientific">Desmophyllum pertusum</name>
    <dbReference type="NCBI Taxonomy" id="174260"/>
    <lineage>
        <taxon>Eukaryota</taxon>
        <taxon>Metazoa</taxon>
        <taxon>Cnidaria</taxon>
        <taxon>Anthozoa</taxon>
        <taxon>Hexacorallia</taxon>
        <taxon>Scleractinia</taxon>
        <taxon>Caryophylliina</taxon>
        <taxon>Caryophylliidae</taxon>
        <taxon>Desmophyllum</taxon>
    </lineage>
</organism>
<accession>A0A9X0A257</accession>
<keyword evidence="2" id="KW-1185">Reference proteome</keyword>
<evidence type="ECO:0000313" key="2">
    <source>
        <dbReference type="Proteomes" id="UP001163046"/>
    </source>
</evidence>
<name>A0A9X0A257_9CNID</name>